<evidence type="ECO:0000313" key="2">
    <source>
        <dbReference type="EMBL" id="VDM05556.1"/>
    </source>
</evidence>
<dbReference type="Pfam" id="PF26215">
    <property type="entry name" value="HTH_animal"/>
    <property type="match status" value="1"/>
</dbReference>
<name>A0A183TRS2_SCHSO</name>
<organism evidence="4">
    <name type="scientific">Schistocephalus solidus</name>
    <name type="common">Tapeworm</name>
    <dbReference type="NCBI Taxonomy" id="70667"/>
    <lineage>
        <taxon>Eukaryota</taxon>
        <taxon>Metazoa</taxon>
        <taxon>Spiralia</taxon>
        <taxon>Lophotrochozoa</taxon>
        <taxon>Platyhelminthes</taxon>
        <taxon>Cestoda</taxon>
        <taxon>Eucestoda</taxon>
        <taxon>Diphyllobothriidea</taxon>
        <taxon>Diphyllobothriidae</taxon>
        <taxon>Schistocephalus</taxon>
    </lineage>
</organism>
<proteinExistence type="predicted"/>
<sequence length="227" mass="26308">MGSPLSRVIAEEVLQRLERLVFCSYPPKFWARYVDDSFVIIKRSHLQAFRALLHLILPDIQFNMEEEVNNQLLFLDVQVTKLADGKIRTTVYREVKNTKRILHFRSNHPVGHKRSCVRTLFRCVQTHCSDDSGKKEEMEYLHAIFTANGYPKSFIRKCLGKPQFERSNEEKPKFWLAIPYEMNVSGAMASILKPFGIGMALKSECNIRQQVMKPKDLLPVTEHLAVV</sequence>
<accession>A0A183TRS2</accession>
<dbReference type="OrthoDB" id="10018421at2759"/>
<evidence type="ECO:0000259" key="1">
    <source>
        <dbReference type="Pfam" id="PF26215"/>
    </source>
</evidence>
<dbReference type="CDD" id="cd00304">
    <property type="entry name" value="RT_like"/>
    <property type="match status" value="1"/>
</dbReference>
<dbReference type="InterPro" id="IPR058912">
    <property type="entry name" value="HTH_animal"/>
</dbReference>
<reference evidence="4" key="1">
    <citation type="submission" date="2016-06" db="UniProtKB">
        <authorList>
            <consortium name="WormBaseParasite"/>
        </authorList>
    </citation>
    <scope>IDENTIFICATION</scope>
</reference>
<keyword evidence="3" id="KW-1185">Reference proteome</keyword>
<dbReference type="AlphaFoldDB" id="A0A183TRS2"/>
<evidence type="ECO:0000313" key="3">
    <source>
        <dbReference type="Proteomes" id="UP000275846"/>
    </source>
</evidence>
<evidence type="ECO:0000313" key="4">
    <source>
        <dbReference type="WBParaSite" id="SSLN_0001989401-mRNA-1"/>
    </source>
</evidence>
<feature type="domain" description="Helix-turn-helix" evidence="1">
    <location>
        <begin position="100"/>
        <end position="158"/>
    </location>
</feature>
<protein>
    <submittedName>
        <fullName evidence="4">Reverse transcriptase domain-containing protein</fullName>
    </submittedName>
</protein>
<gene>
    <name evidence="2" type="ORF">SSLN_LOCUS19170</name>
</gene>
<dbReference type="WBParaSite" id="SSLN_0001989401-mRNA-1">
    <property type="protein sequence ID" value="SSLN_0001989401-mRNA-1"/>
    <property type="gene ID" value="SSLN_0001989401"/>
</dbReference>
<dbReference type="PANTHER" id="PTHR21301">
    <property type="entry name" value="REVERSE TRANSCRIPTASE"/>
    <property type="match status" value="1"/>
</dbReference>
<dbReference type="Proteomes" id="UP000275846">
    <property type="component" value="Unassembled WGS sequence"/>
</dbReference>
<reference evidence="2 3" key="2">
    <citation type="submission" date="2018-11" db="EMBL/GenBank/DDBJ databases">
        <authorList>
            <consortium name="Pathogen Informatics"/>
        </authorList>
    </citation>
    <scope>NUCLEOTIDE SEQUENCE [LARGE SCALE GENOMIC DNA]</scope>
    <source>
        <strain evidence="2 3">NST_G2</strain>
    </source>
</reference>
<dbReference type="PANTHER" id="PTHR21301:SF10">
    <property type="entry name" value="REVERSE TRANSCRIPTASE DOMAIN-CONTAINING PROTEIN"/>
    <property type="match status" value="1"/>
</dbReference>
<dbReference type="EMBL" id="UYSU01046475">
    <property type="protein sequence ID" value="VDM05556.1"/>
    <property type="molecule type" value="Genomic_DNA"/>
</dbReference>